<feature type="region of interest" description="Disordered" evidence="1">
    <location>
        <begin position="28"/>
        <end position="62"/>
    </location>
</feature>
<comment type="caution">
    <text evidence="3">The sequence shown here is derived from an EMBL/GenBank/DDBJ whole genome shotgun (WGS) entry which is preliminary data.</text>
</comment>
<dbReference type="Gene3D" id="3.30.1390.10">
    <property type="match status" value="2"/>
</dbReference>
<keyword evidence="4" id="KW-1185">Reference proteome</keyword>
<keyword evidence="3" id="KW-0689">Ribosomal protein</keyword>
<dbReference type="Proteomes" id="UP001259347">
    <property type="component" value="Unassembled WGS sequence"/>
</dbReference>
<dbReference type="InterPro" id="IPR014719">
    <property type="entry name" value="Ribosomal_bL12_C/ClpS-like"/>
</dbReference>
<sequence length="176" mass="18177">MEPWMWIVGIVVLLIVGGLTARSMRPKLPEAPGSAVSSTAVSGGSVSGGSSSGAAGRAAGGVSGVASVPGDDEIDRLVAEGNKILAIKRLRERSPMSLREAKEAIDRWQPSTSSIGRATAAAAATDAFSPSALPIDVRAEIDRLVAAEQPISAIKLLREHSDLGLKAAKDAIDRWV</sequence>
<evidence type="ECO:0000256" key="1">
    <source>
        <dbReference type="SAM" id="MobiDB-lite"/>
    </source>
</evidence>
<keyword evidence="3" id="KW-0687">Ribonucleoprotein</keyword>
<keyword evidence="2" id="KW-1133">Transmembrane helix</keyword>
<feature type="transmembrane region" description="Helical" evidence="2">
    <location>
        <begin position="6"/>
        <end position="24"/>
    </location>
</feature>
<accession>A0ABU1SBC5</accession>
<proteinExistence type="predicted"/>
<organism evidence="3 4">
    <name type="scientific">Microbacterium resistens</name>
    <dbReference type="NCBI Taxonomy" id="156977"/>
    <lineage>
        <taxon>Bacteria</taxon>
        <taxon>Bacillati</taxon>
        <taxon>Actinomycetota</taxon>
        <taxon>Actinomycetes</taxon>
        <taxon>Micrococcales</taxon>
        <taxon>Microbacteriaceae</taxon>
        <taxon>Microbacterium</taxon>
    </lineage>
</organism>
<keyword evidence="2" id="KW-0812">Transmembrane</keyword>
<gene>
    <name evidence="3" type="ORF">J2Y69_001455</name>
</gene>
<evidence type="ECO:0000313" key="3">
    <source>
        <dbReference type="EMBL" id="MDR6866856.1"/>
    </source>
</evidence>
<dbReference type="GO" id="GO:0005840">
    <property type="term" value="C:ribosome"/>
    <property type="evidence" value="ECO:0007669"/>
    <property type="project" value="UniProtKB-KW"/>
</dbReference>
<feature type="compositionally biased region" description="Low complexity" evidence="1">
    <location>
        <begin position="31"/>
        <end position="44"/>
    </location>
</feature>
<protein>
    <submittedName>
        <fullName evidence="3">Ribosomal protein L7/L12</fullName>
    </submittedName>
</protein>
<dbReference type="EMBL" id="JAVDUM010000005">
    <property type="protein sequence ID" value="MDR6866856.1"/>
    <property type="molecule type" value="Genomic_DNA"/>
</dbReference>
<evidence type="ECO:0000256" key="2">
    <source>
        <dbReference type="SAM" id="Phobius"/>
    </source>
</evidence>
<evidence type="ECO:0000313" key="4">
    <source>
        <dbReference type="Proteomes" id="UP001259347"/>
    </source>
</evidence>
<reference evidence="3 4" key="1">
    <citation type="submission" date="2023-07" db="EMBL/GenBank/DDBJ databases">
        <title>Sorghum-associated microbial communities from plants grown in Nebraska, USA.</title>
        <authorList>
            <person name="Schachtman D."/>
        </authorList>
    </citation>
    <scope>NUCLEOTIDE SEQUENCE [LARGE SCALE GENOMIC DNA]</scope>
    <source>
        <strain evidence="3 4">2980</strain>
    </source>
</reference>
<name>A0ABU1SBC5_9MICO</name>
<keyword evidence="2" id="KW-0472">Membrane</keyword>
<dbReference type="RefSeq" id="WP_310019047.1">
    <property type="nucleotide sequence ID" value="NZ_JAVDUM010000005.1"/>
</dbReference>